<dbReference type="InterPro" id="IPR003959">
    <property type="entry name" value="ATPase_AAA_core"/>
</dbReference>
<dbReference type="InterPro" id="IPR027065">
    <property type="entry name" value="Lon_Prtase"/>
</dbReference>
<comment type="subcellular location">
    <subcellularLocation>
        <location evidence="1 10 11">Cytoplasm</location>
    </subcellularLocation>
</comment>
<dbReference type="FunFam" id="3.40.50.300:FF:000021">
    <property type="entry name" value="Lon protease homolog"/>
    <property type="match status" value="1"/>
</dbReference>
<dbReference type="InterPro" id="IPR027417">
    <property type="entry name" value="P-loop_NTPase"/>
</dbReference>
<dbReference type="InterPro" id="IPR003111">
    <property type="entry name" value="Lon_prtase_N"/>
</dbReference>
<dbReference type="PROSITE" id="PS51787">
    <property type="entry name" value="LON_N"/>
    <property type="match status" value="1"/>
</dbReference>
<evidence type="ECO:0000256" key="14">
    <source>
        <dbReference type="PROSITE-ProRule" id="PRU01122"/>
    </source>
</evidence>
<dbReference type="Gene3D" id="2.30.130.40">
    <property type="entry name" value="LON domain-like"/>
    <property type="match status" value="1"/>
</dbReference>
<comment type="subunit">
    <text evidence="10 11">Homohexamer. Organized in a ring with a central cavity.</text>
</comment>
<evidence type="ECO:0000256" key="15">
    <source>
        <dbReference type="RuleBase" id="RU000591"/>
    </source>
</evidence>
<comment type="function">
    <text evidence="10">ATP-dependent serine protease that mediates the selective degradation of mutant and abnormal proteins as well as certain short-lived regulatory proteins. Required for cellular homeostasis and for survival from DNA damage and developmental changes induced by stress. Degrades polypeptides processively to yield small peptide fragments that are 5 to 10 amino acids long. Binds to DNA in a double-stranded, site-specific manner.</text>
</comment>
<keyword evidence="8 10" id="KW-0346">Stress response</keyword>
<dbReference type="Gene3D" id="3.40.50.300">
    <property type="entry name" value="P-loop containing nucleotide triphosphate hydrolases"/>
    <property type="match status" value="1"/>
</dbReference>
<dbReference type="GO" id="GO:0005524">
    <property type="term" value="F:ATP binding"/>
    <property type="evidence" value="ECO:0007669"/>
    <property type="project" value="UniProtKB-UniRule"/>
</dbReference>
<dbReference type="GO" id="GO:0004176">
    <property type="term" value="F:ATP-dependent peptidase activity"/>
    <property type="evidence" value="ECO:0007669"/>
    <property type="project" value="UniProtKB-UniRule"/>
</dbReference>
<dbReference type="InterPro" id="IPR015947">
    <property type="entry name" value="PUA-like_sf"/>
</dbReference>
<comment type="induction">
    <text evidence="10">By heat shock.</text>
</comment>
<keyword evidence="2 10" id="KW-0963">Cytoplasm</keyword>
<evidence type="ECO:0000259" key="16">
    <source>
        <dbReference type="PROSITE" id="PS51786"/>
    </source>
</evidence>
<evidence type="ECO:0000256" key="7">
    <source>
        <dbReference type="ARBA" id="ARBA00022840"/>
    </source>
</evidence>
<dbReference type="SMART" id="SM00464">
    <property type="entry name" value="LON"/>
    <property type="match status" value="1"/>
</dbReference>
<dbReference type="PROSITE" id="PS51786">
    <property type="entry name" value="LON_PROTEOLYTIC"/>
    <property type="match status" value="1"/>
</dbReference>
<feature type="active site" evidence="10 12">
    <location>
        <position position="722"/>
    </location>
</feature>
<organism evidence="18 19">
    <name type="scientific">Candidatus Yanofskybacteria bacterium CG10_big_fil_rev_8_21_14_0_10_36_16</name>
    <dbReference type="NCBI Taxonomy" id="1975096"/>
    <lineage>
        <taxon>Bacteria</taxon>
        <taxon>Candidatus Yanofskyibacteriota</taxon>
    </lineage>
</organism>
<evidence type="ECO:0000256" key="9">
    <source>
        <dbReference type="ARBA" id="ARBA00050665"/>
    </source>
</evidence>
<dbReference type="GO" id="GO:0043565">
    <property type="term" value="F:sequence-specific DNA binding"/>
    <property type="evidence" value="ECO:0007669"/>
    <property type="project" value="UniProtKB-UniRule"/>
</dbReference>
<evidence type="ECO:0000256" key="11">
    <source>
        <dbReference type="PIRNR" id="PIRNR001174"/>
    </source>
</evidence>
<dbReference type="Pfam" id="PF22667">
    <property type="entry name" value="Lon_lid"/>
    <property type="match status" value="1"/>
</dbReference>
<dbReference type="GO" id="GO:0005737">
    <property type="term" value="C:cytoplasm"/>
    <property type="evidence" value="ECO:0007669"/>
    <property type="project" value="UniProtKB-SubCell"/>
</dbReference>
<keyword evidence="4 10" id="KW-0547">Nucleotide-binding</keyword>
<dbReference type="Gene3D" id="1.10.8.60">
    <property type="match status" value="1"/>
</dbReference>
<evidence type="ECO:0000256" key="6">
    <source>
        <dbReference type="ARBA" id="ARBA00022825"/>
    </source>
</evidence>
<keyword evidence="5 10" id="KW-0378">Hydrolase</keyword>
<evidence type="ECO:0000256" key="4">
    <source>
        <dbReference type="ARBA" id="ARBA00022741"/>
    </source>
</evidence>
<dbReference type="InterPro" id="IPR014721">
    <property type="entry name" value="Ribsml_uS5_D2-typ_fold_subgr"/>
</dbReference>
<dbReference type="GO" id="GO:0016887">
    <property type="term" value="F:ATP hydrolysis activity"/>
    <property type="evidence" value="ECO:0007669"/>
    <property type="project" value="UniProtKB-UniRule"/>
</dbReference>
<dbReference type="GO" id="GO:0034605">
    <property type="term" value="P:cellular response to heat"/>
    <property type="evidence" value="ECO:0007669"/>
    <property type="project" value="UniProtKB-UniRule"/>
</dbReference>
<dbReference type="AlphaFoldDB" id="A0A2J0QAX4"/>
<dbReference type="InterPro" id="IPR046336">
    <property type="entry name" value="Lon_prtase_N_sf"/>
</dbReference>
<evidence type="ECO:0000256" key="8">
    <source>
        <dbReference type="ARBA" id="ARBA00023016"/>
    </source>
</evidence>
<dbReference type="CDD" id="cd19500">
    <property type="entry name" value="RecA-like_Lon"/>
    <property type="match status" value="1"/>
</dbReference>
<dbReference type="SUPFAM" id="SSF52540">
    <property type="entry name" value="P-loop containing nucleoside triphosphate hydrolases"/>
    <property type="match status" value="1"/>
</dbReference>
<evidence type="ECO:0000256" key="1">
    <source>
        <dbReference type="ARBA" id="ARBA00004496"/>
    </source>
</evidence>
<dbReference type="InterPro" id="IPR008268">
    <property type="entry name" value="Peptidase_S16_AS"/>
</dbReference>
<protein>
    <recommendedName>
        <fullName evidence="10 11">Lon protease</fullName>
        <ecNumber evidence="10 11">3.4.21.53</ecNumber>
    </recommendedName>
    <alternativeName>
        <fullName evidence="10">ATP-dependent protease La</fullName>
    </alternativeName>
</protein>
<sequence length="774" mass="86505">MSIQKNKIHDLPLIALKNVILFPRIAMPLLVQRPKSIRALEYAMSKDKLVVFVGQKDPRDDVNEGNLFDVGTVGKIFEIHKMPDGTSRVDVEGIARVKIKNYSSTDPFFSAKVEDYKISLTKNVETQALMRTVADQLRKILGSKTVSGPISDVMVALSQVKDPEQLVYLAAMHLSLEIKDQQEILEAVDVMDALKKVNFYLNREIEILSTEQKVARETKRQLGKMQKEVFLREQLKSIEKELGLDGEKGEFEVLRQKISDAGMPKDIRDKAEKELGRLEKMPPFSPEVSYLRTYLDWLVDLPWSKKSKGKIDMKEADKILNNDHYGLKKAKERILEYLAVQKQVGKIKGPILCFVGPPGVGKTSIGKSIAKALDREFVRVSLGGLRDEAEIRGHRRTYVGALPGRIIQGINNAKTRNPVFMLDEIDKVGTDFRGDPSSALLEALDPEQNHSFSDHYLEVPFDLSDVLFITTANMLDTIPPALRDRLEIIEFPGYTEDEKLHIAKQFLVKKVLEEHGIKINNMSFTDGALKDIIRKHTREAGVRNLERQVAKVIRKITRKMIENKIKGKVKVDSKSIHSYLGAERYTHLEAEKKDEVGIATGLAWTPAGGEILFIESSKMPGKGKLTLTGHLGNVMKESVQTALSYARNKSSKMGSDDDFYKEDIHVHVPSGAIPKDGPSAGVAIAVSLISLLTGKKVFKDVGMTGEITLRGKVLEIGGLKEKILAAHRAGLKKVIVPAGNKKDLIEDVPSEIKKALDFKMVKDMNEVIKIAIQK</sequence>
<evidence type="ECO:0000256" key="10">
    <source>
        <dbReference type="HAMAP-Rule" id="MF_01973"/>
    </source>
</evidence>
<dbReference type="InterPro" id="IPR020568">
    <property type="entry name" value="Ribosomal_Su5_D2-typ_SF"/>
</dbReference>
<dbReference type="Gene3D" id="1.20.58.1480">
    <property type="match status" value="1"/>
</dbReference>
<evidence type="ECO:0000256" key="13">
    <source>
        <dbReference type="PIRSR" id="PIRSR001174-2"/>
    </source>
</evidence>
<comment type="caution">
    <text evidence="18">The sequence shown here is derived from an EMBL/GenBank/DDBJ whole genome shotgun (WGS) entry which is preliminary data.</text>
</comment>
<dbReference type="SUPFAM" id="SSF88697">
    <property type="entry name" value="PUA domain-like"/>
    <property type="match status" value="1"/>
</dbReference>
<feature type="domain" description="Lon N-terminal" evidence="17">
    <location>
        <begin position="11"/>
        <end position="205"/>
    </location>
</feature>
<dbReference type="InterPro" id="IPR027543">
    <property type="entry name" value="Lon_bac"/>
</dbReference>
<feature type="binding site" evidence="10 13">
    <location>
        <begin position="356"/>
        <end position="363"/>
    </location>
    <ligand>
        <name>ATP</name>
        <dbReference type="ChEBI" id="CHEBI:30616"/>
    </ligand>
</feature>
<dbReference type="PRINTS" id="PR00830">
    <property type="entry name" value="ENDOLAPTASE"/>
</dbReference>
<dbReference type="InterPro" id="IPR054594">
    <property type="entry name" value="Lon_lid"/>
</dbReference>
<dbReference type="HAMAP" id="MF_01973">
    <property type="entry name" value="lon_bact"/>
    <property type="match status" value="1"/>
</dbReference>
<dbReference type="InterPro" id="IPR008269">
    <property type="entry name" value="Lon_proteolytic"/>
</dbReference>
<keyword evidence="3 10" id="KW-0645">Protease</keyword>
<dbReference type="InterPro" id="IPR004815">
    <property type="entry name" value="Lon_bac/euk-typ"/>
</dbReference>
<dbReference type="Gene3D" id="3.30.230.10">
    <property type="match status" value="1"/>
</dbReference>
<dbReference type="SUPFAM" id="SSF54211">
    <property type="entry name" value="Ribosomal protein S5 domain 2-like"/>
    <property type="match status" value="1"/>
</dbReference>
<evidence type="ECO:0000313" key="19">
    <source>
        <dbReference type="Proteomes" id="UP000228496"/>
    </source>
</evidence>
<dbReference type="GO" id="GO:0006515">
    <property type="term" value="P:protein quality control for misfolded or incompletely synthesized proteins"/>
    <property type="evidence" value="ECO:0007669"/>
    <property type="project" value="UniProtKB-UniRule"/>
</dbReference>
<name>A0A2J0QAX4_9BACT</name>
<dbReference type="SMART" id="SM00382">
    <property type="entry name" value="AAA"/>
    <property type="match status" value="1"/>
</dbReference>
<proteinExistence type="evidence at transcript level"/>
<dbReference type="Pfam" id="PF02190">
    <property type="entry name" value="LON_substr_bdg"/>
    <property type="match status" value="1"/>
</dbReference>
<gene>
    <name evidence="10 18" type="primary">lon</name>
    <name evidence="18" type="ORF">COV29_01030</name>
</gene>
<dbReference type="EMBL" id="PCXQ01000003">
    <property type="protein sequence ID" value="PJE51321.1"/>
    <property type="molecule type" value="Genomic_DNA"/>
</dbReference>
<dbReference type="Proteomes" id="UP000228496">
    <property type="component" value="Unassembled WGS sequence"/>
</dbReference>
<evidence type="ECO:0000256" key="5">
    <source>
        <dbReference type="ARBA" id="ARBA00022801"/>
    </source>
</evidence>
<evidence type="ECO:0000256" key="12">
    <source>
        <dbReference type="PIRSR" id="PIRSR001174-1"/>
    </source>
</evidence>
<dbReference type="Gene3D" id="1.20.5.5270">
    <property type="match status" value="1"/>
</dbReference>
<dbReference type="EC" id="3.4.21.53" evidence="10 11"/>
<dbReference type="PANTHER" id="PTHR10046">
    <property type="entry name" value="ATP DEPENDENT LON PROTEASE FAMILY MEMBER"/>
    <property type="match status" value="1"/>
</dbReference>
<dbReference type="Pfam" id="PF00004">
    <property type="entry name" value="AAA"/>
    <property type="match status" value="1"/>
</dbReference>
<feature type="active site" evidence="10 12">
    <location>
        <position position="679"/>
    </location>
</feature>
<evidence type="ECO:0000313" key="18">
    <source>
        <dbReference type="EMBL" id="PJE51321.1"/>
    </source>
</evidence>
<dbReference type="PROSITE" id="PS01046">
    <property type="entry name" value="LON_SER"/>
    <property type="match status" value="1"/>
</dbReference>
<reference evidence="18 19" key="1">
    <citation type="submission" date="2017-09" db="EMBL/GenBank/DDBJ databases">
        <title>Depth-based differentiation of microbial function through sediment-hosted aquifers and enrichment of novel symbionts in the deep terrestrial subsurface.</title>
        <authorList>
            <person name="Probst A.J."/>
            <person name="Ladd B."/>
            <person name="Jarett J.K."/>
            <person name="Geller-Mcgrath D.E."/>
            <person name="Sieber C.M."/>
            <person name="Emerson J.B."/>
            <person name="Anantharaman K."/>
            <person name="Thomas B.C."/>
            <person name="Malmstrom R."/>
            <person name="Stieglmeier M."/>
            <person name="Klingl A."/>
            <person name="Woyke T."/>
            <person name="Ryan C.M."/>
            <person name="Banfield J.F."/>
        </authorList>
    </citation>
    <scope>NUCLEOTIDE SEQUENCE [LARGE SCALE GENOMIC DNA]</scope>
    <source>
        <strain evidence="18">CG10_big_fil_rev_8_21_14_0_10_36_16</strain>
    </source>
</reference>
<comment type="catalytic activity">
    <reaction evidence="9 10 11 14">
        <text>Hydrolysis of proteins in presence of ATP.</text>
        <dbReference type="EC" id="3.4.21.53"/>
    </reaction>
</comment>
<dbReference type="NCBIfam" id="TIGR00763">
    <property type="entry name" value="lon"/>
    <property type="match status" value="1"/>
</dbReference>
<keyword evidence="6 10" id="KW-0720">Serine protease</keyword>
<comment type="similarity">
    <text evidence="10 11 14 15">Belongs to the peptidase S16 family.</text>
</comment>
<evidence type="ECO:0000256" key="2">
    <source>
        <dbReference type="ARBA" id="ARBA00022490"/>
    </source>
</evidence>
<dbReference type="FunFam" id="1.20.5.5270:FF:000002">
    <property type="entry name" value="Lon protease homolog"/>
    <property type="match status" value="1"/>
</dbReference>
<accession>A0A2J0QAX4</accession>
<evidence type="ECO:0000256" key="3">
    <source>
        <dbReference type="ARBA" id="ARBA00022670"/>
    </source>
</evidence>
<feature type="domain" description="Lon proteolytic" evidence="16">
    <location>
        <begin position="593"/>
        <end position="774"/>
    </location>
</feature>
<evidence type="ECO:0000259" key="17">
    <source>
        <dbReference type="PROSITE" id="PS51787"/>
    </source>
</evidence>
<dbReference type="PIRSF" id="PIRSF001174">
    <property type="entry name" value="Lon_proteas"/>
    <property type="match status" value="1"/>
</dbReference>
<dbReference type="InterPro" id="IPR003593">
    <property type="entry name" value="AAA+_ATPase"/>
</dbReference>
<dbReference type="GO" id="GO:0004252">
    <property type="term" value="F:serine-type endopeptidase activity"/>
    <property type="evidence" value="ECO:0007669"/>
    <property type="project" value="UniProtKB-UniRule"/>
</dbReference>
<keyword evidence="7 10" id="KW-0067">ATP-binding</keyword>
<dbReference type="Pfam" id="PF05362">
    <property type="entry name" value="Lon_C"/>
    <property type="match status" value="1"/>
</dbReference>